<dbReference type="InterPro" id="IPR036415">
    <property type="entry name" value="Lamin_tail_dom_sf"/>
</dbReference>
<keyword evidence="1" id="KW-0472">Membrane</keyword>
<dbReference type="AlphaFoldDB" id="A0A2H0FN66"/>
<dbReference type="PROSITE" id="PS51841">
    <property type="entry name" value="LTD"/>
    <property type="match status" value="1"/>
</dbReference>
<keyword evidence="1" id="KW-0812">Transmembrane</keyword>
<organism evidence="3 4">
    <name type="scientific">Candidatus Nealsonbacteria bacterium CG18_big_fil_WC_8_21_14_2_50_37_10</name>
    <dbReference type="NCBI Taxonomy" id="1974717"/>
    <lineage>
        <taxon>Bacteria</taxon>
        <taxon>Candidatus Nealsoniibacteriota</taxon>
    </lineage>
</organism>
<sequence length="255" mass="27970">MRNLSSSLAILFLLFLPFFILAMNPSDTRAVAKARKTSFSSLSFADARLGGEEDLSSLTMVINEILPSSEGEDAKEEWIEIANRSDFEMDLSGWQIVDTGGVTKTYTFPVKTKIAARGFLILSRPTSKITLNNARDGLNLIQPDGKIIDSVNYQKAPQGESFNRTESGWIWSKNLTPGATNVTPGPALKIKESEAPEEEVIPGKENLSGKELATIGEQIPGEFFSPLLIGLSIAIFSGIIILFLKRKVKIYNKNV</sequence>
<feature type="transmembrane region" description="Helical" evidence="1">
    <location>
        <begin position="223"/>
        <end position="244"/>
    </location>
</feature>
<evidence type="ECO:0000313" key="3">
    <source>
        <dbReference type="EMBL" id="PIQ07340.1"/>
    </source>
</evidence>
<dbReference type="EMBL" id="PCUC01000047">
    <property type="protein sequence ID" value="PIQ07340.1"/>
    <property type="molecule type" value="Genomic_DNA"/>
</dbReference>
<comment type="caution">
    <text evidence="3">The sequence shown here is derived from an EMBL/GenBank/DDBJ whole genome shotgun (WGS) entry which is preliminary data.</text>
</comment>
<protein>
    <recommendedName>
        <fullName evidence="2">LTD domain-containing protein</fullName>
    </recommendedName>
</protein>
<proteinExistence type="predicted"/>
<dbReference type="InterPro" id="IPR001322">
    <property type="entry name" value="Lamin_tail_dom"/>
</dbReference>
<accession>A0A2H0FN66</accession>
<evidence type="ECO:0000313" key="4">
    <source>
        <dbReference type="Proteomes" id="UP000230778"/>
    </source>
</evidence>
<evidence type="ECO:0000256" key="1">
    <source>
        <dbReference type="SAM" id="Phobius"/>
    </source>
</evidence>
<reference evidence="3 4" key="1">
    <citation type="submission" date="2017-09" db="EMBL/GenBank/DDBJ databases">
        <title>Depth-based differentiation of microbial function through sediment-hosted aquifers and enrichment of novel symbionts in the deep terrestrial subsurface.</title>
        <authorList>
            <person name="Probst A.J."/>
            <person name="Ladd B."/>
            <person name="Jarett J.K."/>
            <person name="Geller-Mcgrath D.E."/>
            <person name="Sieber C.M."/>
            <person name="Emerson J.B."/>
            <person name="Anantharaman K."/>
            <person name="Thomas B.C."/>
            <person name="Malmstrom R."/>
            <person name="Stieglmeier M."/>
            <person name="Klingl A."/>
            <person name="Woyke T."/>
            <person name="Ryan C.M."/>
            <person name="Banfield J.F."/>
        </authorList>
    </citation>
    <scope>NUCLEOTIDE SEQUENCE [LARGE SCALE GENOMIC DNA]</scope>
    <source>
        <strain evidence="3">CG18_big_fil_WC_8_21_14_2_50_37_10</strain>
    </source>
</reference>
<evidence type="ECO:0000259" key="2">
    <source>
        <dbReference type="PROSITE" id="PS51841"/>
    </source>
</evidence>
<name>A0A2H0FN66_9BACT</name>
<feature type="domain" description="LTD" evidence="2">
    <location>
        <begin position="56"/>
        <end position="155"/>
    </location>
</feature>
<dbReference type="SUPFAM" id="SSF74853">
    <property type="entry name" value="Lamin A/C globular tail domain"/>
    <property type="match status" value="1"/>
</dbReference>
<dbReference type="Pfam" id="PF00932">
    <property type="entry name" value="LTD"/>
    <property type="match status" value="1"/>
</dbReference>
<gene>
    <name evidence="3" type="ORF">COW72_00865</name>
</gene>
<dbReference type="Gene3D" id="2.60.40.1260">
    <property type="entry name" value="Lamin Tail domain"/>
    <property type="match status" value="1"/>
</dbReference>
<keyword evidence="1" id="KW-1133">Transmembrane helix</keyword>
<dbReference type="Proteomes" id="UP000230778">
    <property type="component" value="Unassembled WGS sequence"/>
</dbReference>